<gene>
    <name evidence="1" type="ORF">EVB97_120</name>
</gene>
<keyword evidence="2" id="KW-1185">Reference proteome</keyword>
<protein>
    <submittedName>
        <fullName evidence="1">Uncharacterized protein</fullName>
    </submittedName>
</protein>
<evidence type="ECO:0000313" key="1">
    <source>
        <dbReference type="EMBL" id="QIG72678.1"/>
    </source>
</evidence>
<organism evidence="1 2">
    <name type="scientific">Rhizobium phage RHph_Y65</name>
    <dbReference type="NCBI Taxonomy" id="2509785"/>
    <lineage>
        <taxon>Viruses</taxon>
        <taxon>Duplodnaviria</taxon>
        <taxon>Heunggongvirae</taxon>
        <taxon>Uroviricota</taxon>
        <taxon>Caudoviricetes</taxon>
        <taxon>Kleczkowskaviridae</taxon>
        <taxon>Cuauhnahuacvirus</taxon>
        <taxon>Cuauhnahuacvirus Y65</taxon>
    </lineage>
</organism>
<dbReference type="Proteomes" id="UP000655883">
    <property type="component" value="Segment"/>
</dbReference>
<dbReference type="EMBL" id="MN988525">
    <property type="protein sequence ID" value="QIG72678.1"/>
    <property type="molecule type" value="Genomic_DNA"/>
</dbReference>
<accession>A0A7S5UWS6</accession>
<evidence type="ECO:0000313" key="2">
    <source>
        <dbReference type="Proteomes" id="UP000655883"/>
    </source>
</evidence>
<name>A0A7S5UWS6_9CAUD</name>
<reference evidence="1 2" key="1">
    <citation type="submission" date="2020-01" db="EMBL/GenBank/DDBJ databases">
        <title>Patterns of diversity and host range of bacteriophage communities associated with bean-nodulatin bacteria.</title>
        <authorList>
            <person name="Vann Cauwenberghe J."/>
            <person name="Santamaria R.I."/>
            <person name="Bustos P."/>
            <person name="Juarez S."/>
            <person name="Gonzalez V."/>
        </authorList>
    </citation>
    <scope>NUCLEOTIDE SEQUENCE [LARGE SCALE GENOMIC DNA]</scope>
    <source>
        <strain evidence="2">RHph</strain>
    </source>
</reference>
<sequence>MADKSRDKDREKRSRRYADLVSRFYSRQVEGDLDKSLVNAYISSQSAPSMDLVDVMDAIVAYGDARVAEAKQKWKGSK</sequence>
<proteinExistence type="predicted"/>